<evidence type="ECO:0000313" key="9">
    <source>
        <dbReference type="EMBL" id="GLY71702.1"/>
    </source>
</evidence>
<evidence type="ECO:0000256" key="6">
    <source>
        <dbReference type="ARBA" id="ARBA00023136"/>
    </source>
</evidence>
<dbReference type="GO" id="GO:0005886">
    <property type="term" value="C:plasma membrane"/>
    <property type="evidence" value="ECO:0007669"/>
    <property type="project" value="UniProtKB-SubCell"/>
</dbReference>
<dbReference type="Gene3D" id="1.10.3720.10">
    <property type="entry name" value="MetI-like"/>
    <property type="match status" value="1"/>
</dbReference>
<feature type="transmembrane region" description="Helical" evidence="7">
    <location>
        <begin position="106"/>
        <end position="130"/>
    </location>
</feature>
<comment type="subcellular location">
    <subcellularLocation>
        <location evidence="1 7">Cell membrane</location>
        <topology evidence="1 7">Multi-pass membrane protein</topology>
    </subcellularLocation>
</comment>
<dbReference type="GO" id="GO:0055085">
    <property type="term" value="P:transmembrane transport"/>
    <property type="evidence" value="ECO:0007669"/>
    <property type="project" value="InterPro"/>
</dbReference>
<dbReference type="InterPro" id="IPR035906">
    <property type="entry name" value="MetI-like_sf"/>
</dbReference>
<accession>A0A9W6RCR8</accession>
<feature type="transmembrane region" description="Helical" evidence="7">
    <location>
        <begin position="183"/>
        <end position="208"/>
    </location>
</feature>
<keyword evidence="2 7" id="KW-0813">Transport</keyword>
<evidence type="ECO:0000259" key="8">
    <source>
        <dbReference type="PROSITE" id="PS50928"/>
    </source>
</evidence>
<organism evidence="9 10">
    <name type="scientific">Amycolatopsis taiwanensis</name>
    <dbReference type="NCBI Taxonomy" id="342230"/>
    <lineage>
        <taxon>Bacteria</taxon>
        <taxon>Bacillati</taxon>
        <taxon>Actinomycetota</taxon>
        <taxon>Actinomycetes</taxon>
        <taxon>Pseudonocardiales</taxon>
        <taxon>Pseudonocardiaceae</taxon>
        <taxon>Amycolatopsis</taxon>
    </lineage>
</organism>
<dbReference type="PANTHER" id="PTHR32243">
    <property type="entry name" value="MALTOSE TRANSPORT SYSTEM PERMEASE-RELATED"/>
    <property type="match status" value="1"/>
</dbReference>
<keyword evidence="10" id="KW-1185">Reference proteome</keyword>
<keyword evidence="3" id="KW-1003">Cell membrane</keyword>
<keyword evidence="4 7" id="KW-0812">Transmembrane</keyword>
<feature type="domain" description="ABC transmembrane type-1" evidence="8">
    <location>
        <begin position="71"/>
        <end position="262"/>
    </location>
</feature>
<gene>
    <name evidence="9" type="ORF">Atai01_83210</name>
</gene>
<evidence type="ECO:0000313" key="10">
    <source>
        <dbReference type="Proteomes" id="UP001165136"/>
    </source>
</evidence>
<protein>
    <submittedName>
        <fullName evidence="9">ABC transporter permease</fullName>
    </submittedName>
</protein>
<dbReference type="InterPro" id="IPR050901">
    <property type="entry name" value="BP-dep_ABC_trans_perm"/>
</dbReference>
<sequence>MTVPRVRSRVGIYIGMLLALVIFVGPFLYAVLSSFKQPQELNGVVNDFLPQTLYTDNYSNLFESSNFPVYLLNSLVIAVVTTGISLVLAILAGYALARYKFVGNRALLLSIVNMQMFPTVLMAVPLYQILRHLGMLNSQTGLILVNSTMALPFCIWMMRNYFLTVPIEIEEAALIDGCSRFTALWRVALPPALPGAAAAGAFCIVQVWDEFLYANTFIDSDERRTLSVGLNSLIGQYTTDWGQLLAGGVLMTIPVVVIFSFLQRYLTQIAGGGVKG</sequence>
<dbReference type="EMBL" id="BSTI01000045">
    <property type="protein sequence ID" value="GLY71702.1"/>
    <property type="molecule type" value="Genomic_DNA"/>
</dbReference>
<name>A0A9W6RCR8_9PSEU</name>
<dbReference type="InterPro" id="IPR000515">
    <property type="entry name" value="MetI-like"/>
</dbReference>
<comment type="similarity">
    <text evidence="7">Belongs to the binding-protein-dependent transport system permease family.</text>
</comment>
<evidence type="ECO:0000256" key="5">
    <source>
        <dbReference type="ARBA" id="ARBA00022989"/>
    </source>
</evidence>
<evidence type="ECO:0000256" key="3">
    <source>
        <dbReference type="ARBA" id="ARBA00022475"/>
    </source>
</evidence>
<feature type="transmembrane region" description="Helical" evidence="7">
    <location>
        <begin position="70"/>
        <end position="94"/>
    </location>
</feature>
<reference evidence="9" key="1">
    <citation type="submission" date="2023-03" db="EMBL/GenBank/DDBJ databases">
        <title>Amycolatopsis taiwanensis NBRC 103393.</title>
        <authorList>
            <person name="Ichikawa N."/>
            <person name="Sato H."/>
            <person name="Tonouchi N."/>
        </authorList>
    </citation>
    <scope>NUCLEOTIDE SEQUENCE</scope>
    <source>
        <strain evidence="9">NBRC 103393</strain>
    </source>
</reference>
<evidence type="ECO:0000256" key="4">
    <source>
        <dbReference type="ARBA" id="ARBA00022692"/>
    </source>
</evidence>
<dbReference type="CDD" id="cd06261">
    <property type="entry name" value="TM_PBP2"/>
    <property type="match status" value="1"/>
</dbReference>
<evidence type="ECO:0000256" key="2">
    <source>
        <dbReference type="ARBA" id="ARBA00022448"/>
    </source>
</evidence>
<dbReference type="RefSeq" id="WP_285491603.1">
    <property type="nucleotide sequence ID" value="NZ_BSTI01000045.1"/>
</dbReference>
<dbReference type="PROSITE" id="PS50928">
    <property type="entry name" value="ABC_TM1"/>
    <property type="match status" value="1"/>
</dbReference>
<dbReference type="AlphaFoldDB" id="A0A9W6RCR8"/>
<feature type="transmembrane region" description="Helical" evidence="7">
    <location>
        <begin position="12"/>
        <end position="32"/>
    </location>
</feature>
<dbReference type="SUPFAM" id="SSF161098">
    <property type="entry name" value="MetI-like"/>
    <property type="match status" value="1"/>
</dbReference>
<evidence type="ECO:0000256" key="7">
    <source>
        <dbReference type="RuleBase" id="RU363032"/>
    </source>
</evidence>
<evidence type="ECO:0000256" key="1">
    <source>
        <dbReference type="ARBA" id="ARBA00004651"/>
    </source>
</evidence>
<feature type="transmembrane region" description="Helical" evidence="7">
    <location>
        <begin position="241"/>
        <end position="262"/>
    </location>
</feature>
<feature type="transmembrane region" description="Helical" evidence="7">
    <location>
        <begin position="142"/>
        <end position="162"/>
    </location>
</feature>
<dbReference type="PANTHER" id="PTHR32243:SF18">
    <property type="entry name" value="INNER MEMBRANE ABC TRANSPORTER PERMEASE PROTEIN YCJP"/>
    <property type="match status" value="1"/>
</dbReference>
<keyword evidence="6 7" id="KW-0472">Membrane</keyword>
<dbReference type="Proteomes" id="UP001165136">
    <property type="component" value="Unassembled WGS sequence"/>
</dbReference>
<keyword evidence="5 7" id="KW-1133">Transmembrane helix</keyword>
<comment type="caution">
    <text evidence="9">The sequence shown here is derived from an EMBL/GenBank/DDBJ whole genome shotgun (WGS) entry which is preliminary data.</text>
</comment>
<dbReference type="Pfam" id="PF00528">
    <property type="entry name" value="BPD_transp_1"/>
    <property type="match status" value="1"/>
</dbReference>
<proteinExistence type="inferred from homology"/>